<feature type="transmembrane region" description="Helical" evidence="1">
    <location>
        <begin position="7"/>
        <end position="25"/>
    </location>
</feature>
<dbReference type="PATRIC" id="fig|1121326.3.peg.2798"/>
<keyword evidence="1" id="KW-0812">Transmembrane</keyword>
<keyword evidence="1" id="KW-0472">Membrane</keyword>
<reference evidence="2 3" key="1">
    <citation type="submission" date="2016-04" db="EMBL/GenBank/DDBJ databases">
        <title>Genome sequence of Clostridium magnum DSM 2767.</title>
        <authorList>
            <person name="Poehlein A."/>
            <person name="Uhlig R."/>
            <person name="Fischer R."/>
            <person name="Bahl H."/>
            <person name="Daniel R."/>
        </authorList>
    </citation>
    <scope>NUCLEOTIDE SEQUENCE [LARGE SCALE GENOMIC DNA]</scope>
    <source>
        <strain evidence="2 3">DSM 2767</strain>
    </source>
</reference>
<evidence type="ECO:0000313" key="3">
    <source>
        <dbReference type="Proteomes" id="UP000076603"/>
    </source>
</evidence>
<gene>
    <name evidence="2" type="ORF">CLMAG_27840</name>
</gene>
<evidence type="ECO:0000313" key="2">
    <source>
        <dbReference type="EMBL" id="KZL92970.1"/>
    </source>
</evidence>
<protein>
    <submittedName>
        <fullName evidence="2">Uncharacterized protein</fullName>
    </submittedName>
</protein>
<proteinExistence type="predicted"/>
<accession>A0A162TRR3</accession>
<keyword evidence="3" id="KW-1185">Reference proteome</keyword>
<dbReference type="EMBL" id="LWAE01000002">
    <property type="protein sequence ID" value="KZL92970.1"/>
    <property type="molecule type" value="Genomic_DNA"/>
</dbReference>
<dbReference type="AlphaFoldDB" id="A0A162TRR3"/>
<evidence type="ECO:0000256" key="1">
    <source>
        <dbReference type="SAM" id="Phobius"/>
    </source>
</evidence>
<dbReference type="Proteomes" id="UP000076603">
    <property type="component" value="Unassembled WGS sequence"/>
</dbReference>
<comment type="caution">
    <text evidence="2">The sequence shown here is derived from an EMBL/GenBank/DDBJ whole genome shotgun (WGS) entry which is preliminary data.</text>
</comment>
<organism evidence="2 3">
    <name type="scientific">Clostridium magnum DSM 2767</name>
    <dbReference type="NCBI Taxonomy" id="1121326"/>
    <lineage>
        <taxon>Bacteria</taxon>
        <taxon>Bacillati</taxon>
        <taxon>Bacillota</taxon>
        <taxon>Clostridia</taxon>
        <taxon>Eubacteriales</taxon>
        <taxon>Clostridiaceae</taxon>
        <taxon>Clostridium</taxon>
    </lineage>
</organism>
<name>A0A162TRR3_9CLOT</name>
<keyword evidence="1" id="KW-1133">Transmembrane helix</keyword>
<sequence>METSLPIILGILLVIMISTVLYLNADELMDLEDNSER</sequence>